<evidence type="ECO:0000313" key="5">
    <source>
        <dbReference type="EMBL" id="PAB60373.1"/>
    </source>
</evidence>
<dbReference type="GO" id="GO:0016020">
    <property type="term" value="C:membrane"/>
    <property type="evidence" value="ECO:0007669"/>
    <property type="project" value="InterPro"/>
</dbReference>
<dbReference type="OrthoDB" id="1706317at2"/>
<dbReference type="InterPro" id="IPR004089">
    <property type="entry name" value="MCPsignal_dom"/>
</dbReference>
<feature type="transmembrane region" description="Helical" evidence="3">
    <location>
        <begin position="12"/>
        <end position="33"/>
    </location>
</feature>
<dbReference type="SMART" id="SM00283">
    <property type="entry name" value="MA"/>
    <property type="match status" value="1"/>
</dbReference>
<dbReference type="Proteomes" id="UP000216024">
    <property type="component" value="Unassembled WGS sequence"/>
</dbReference>
<keyword evidence="3" id="KW-0812">Transmembrane</keyword>
<dbReference type="Gene3D" id="1.10.287.950">
    <property type="entry name" value="Methyl-accepting chemotaxis protein"/>
    <property type="match status" value="1"/>
</dbReference>
<evidence type="ECO:0000256" key="2">
    <source>
        <dbReference type="PROSITE-ProRule" id="PRU00284"/>
    </source>
</evidence>
<dbReference type="GO" id="GO:0007165">
    <property type="term" value="P:signal transduction"/>
    <property type="evidence" value="ECO:0007669"/>
    <property type="project" value="UniProtKB-KW"/>
</dbReference>
<name>A0A267MNG5_9FIRM</name>
<keyword evidence="3" id="KW-0472">Membrane</keyword>
<feature type="transmembrane region" description="Helical" evidence="3">
    <location>
        <begin position="39"/>
        <end position="58"/>
    </location>
</feature>
<dbReference type="EMBL" id="NIBG01000003">
    <property type="protein sequence ID" value="PAB60373.1"/>
    <property type="molecule type" value="Genomic_DNA"/>
</dbReference>
<reference evidence="5 6" key="1">
    <citation type="submission" date="2017-06" db="EMBL/GenBank/DDBJ databases">
        <title>Draft genome sequence of anaerobic fermentative bacterium Anaeromicrobium sediminis DY2726D isolated from West Pacific Ocean sediments.</title>
        <authorList>
            <person name="Zeng X."/>
        </authorList>
    </citation>
    <scope>NUCLEOTIDE SEQUENCE [LARGE SCALE GENOMIC DNA]</scope>
    <source>
        <strain evidence="5 6">DY2726D</strain>
    </source>
</reference>
<dbReference type="Pfam" id="PF00015">
    <property type="entry name" value="MCPsignal"/>
    <property type="match status" value="1"/>
</dbReference>
<dbReference type="PROSITE" id="PS50111">
    <property type="entry name" value="CHEMOTAXIS_TRANSDUC_2"/>
    <property type="match status" value="1"/>
</dbReference>
<dbReference type="PANTHER" id="PTHR32089:SF112">
    <property type="entry name" value="LYSOZYME-LIKE PROTEIN-RELATED"/>
    <property type="match status" value="1"/>
</dbReference>
<evidence type="ECO:0000256" key="3">
    <source>
        <dbReference type="SAM" id="Phobius"/>
    </source>
</evidence>
<keyword evidence="6" id="KW-1185">Reference proteome</keyword>
<comment type="caution">
    <text evidence="5">The sequence shown here is derived from an EMBL/GenBank/DDBJ whole genome shotgun (WGS) entry which is preliminary data.</text>
</comment>
<evidence type="ECO:0000259" key="4">
    <source>
        <dbReference type="PROSITE" id="PS50111"/>
    </source>
</evidence>
<feature type="domain" description="Methyl-accepting transducer" evidence="4">
    <location>
        <begin position="129"/>
        <end position="365"/>
    </location>
</feature>
<keyword evidence="1 2" id="KW-0807">Transducer</keyword>
<dbReference type="PANTHER" id="PTHR32089">
    <property type="entry name" value="METHYL-ACCEPTING CHEMOTAXIS PROTEIN MCPB"/>
    <property type="match status" value="1"/>
</dbReference>
<gene>
    <name evidence="5" type="ORF">CCE28_05620</name>
</gene>
<evidence type="ECO:0000256" key="1">
    <source>
        <dbReference type="ARBA" id="ARBA00023224"/>
    </source>
</evidence>
<proteinExistence type="predicted"/>
<dbReference type="AlphaFoldDB" id="A0A267MNG5"/>
<sequence length="529" mass="58996">MKLKEKSKMKKNLITGSISLLYLIIITIMNVTILHSLNYYISVVINVLFTMIYAYIVLNNVHKGKMNELERILDIVTKSRYDCDLDEYVKENNYVSLIVEGFNNTKEASKHVLKSSVELAQVADNVADKVNDMETSTEQIATTSEEIVAGSLNQMESINSIFSNIENVGNNIENIRGQLKTIMNHADISVKLTEDGNKYVGKTKESIEIVRNIMIEYSNNLHNFIESFSQIIKFAEIIKGITEQTNLLALNSSIEAARAGEHGRGFAVVANEIGNLSNQSQAASQEISTVIQDMEKRIFKLTEEMSKGTDKIEEGIQIAQKTETAFKKISDSTLDTKSQVSTIGKHMEEMGGHTASVINSVETIQGISEGNVADCQQFSAVIEEINTSFKDMVMESNNLKEYANSLQQSVAKNTMDKYMYQKALDVKEHLDKSENVDLKKLTKSLNIGDIYVVESSGIITGCSDPEGLGLDSFEIDPTSYEASKLKSGYTSTPIRKRTHDDQIYKFLHIPYKEGMVISVSLSLQTVLNV</sequence>
<evidence type="ECO:0000313" key="6">
    <source>
        <dbReference type="Proteomes" id="UP000216024"/>
    </source>
</evidence>
<protein>
    <recommendedName>
        <fullName evidence="4">Methyl-accepting transducer domain-containing protein</fullName>
    </recommendedName>
</protein>
<organism evidence="5 6">
    <name type="scientific">Anaeromicrobium sediminis</name>
    <dbReference type="NCBI Taxonomy" id="1478221"/>
    <lineage>
        <taxon>Bacteria</taxon>
        <taxon>Bacillati</taxon>
        <taxon>Bacillota</taxon>
        <taxon>Clostridia</taxon>
        <taxon>Peptostreptococcales</taxon>
        <taxon>Thermotaleaceae</taxon>
        <taxon>Anaeromicrobium</taxon>
    </lineage>
</organism>
<accession>A0A267MNG5</accession>
<keyword evidence="3" id="KW-1133">Transmembrane helix</keyword>
<dbReference type="SUPFAM" id="SSF58104">
    <property type="entry name" value="Methyl-accepting chemotaxis protein (MCP) signaling domain"/>
    <property type="match status" value="1"/>
</dbReference>